<reference evidence="7" key="1">
    <citation type="submission" date="2019-12" db="EMBL/GenBank/DDBJ databases">
        <title>Identification of the bHLH gene family in Dracaena cambodiana reveals candidate genes involved in flavonoid biosynthesis.</title>
        <authorList>
            <person name="Zhu J."/>
            <person name="Peng S."/>
        </authorList>
    </citation>
    <scope>NUCLEOTIDE SEQUENCE</scope>
</reference>
<dbReference type="GO" id="GO:0005634">
    <property type="term" value="C:nucleus"/>
    <property type="evidence" value="ECO:0007669"/>
    <property type="project" value="UniProtKB-SubCell"/>
</dbReference>
<dbReference type="PANTHER" id="PTHR16223">
    <property type="entry name" value="TRANSCRIPTION FACTOR BHLH83-RELATED"/>
    <property type="match status" value="1"/>
</dbReference>
<comment type="similarity">
    <text evidence="2">Belongs to the bHLH protein family.</text>
</comment>
<protein>
    <submittedName>
        <fullName evidence="7">BHLH transcription factor</fullName>
    </submittedName>
</protein>
<evidence type="ECO:0000313" key="7">
    <source>
        <dbReference type="EMBL" id="QOJ43684.1"/>
    </source>
</evidence>
<evidence type="ECO:0000256" key="3">
    <source>
        <dbReference type="ARBA" id="ARBA00023015"/>
    </source>
</evidence>
<evidence type="ECO:0000256" key="1">
    <source>
        <dbReference type="ARBA" id="ARBA00004123"/>
    </source>
</evidence>
<evidence type="ECO:0000256" key="2">
    <source>
        <dbReference type="ARBA" id="ARBA00005510"/>
    </source>
</evidence>
<dbReference type="InterPro" id="IPR036638">
    <property type="entry name" value="HLH_DNA-bd_sf"/>
</dbReference>
<dbReference type="GO" id="GO:0000981">
    <property type="term" value="F:DNA-binding transcription factor activity, RNA polymerase II-specific"/>
    <property type="evidence" value="ECO:0007669"/>
    <property type="project" value="TreeGrafter"/>
</dbReference>
<dbReference type="SUPFAM" id="SSF47459">
    <property type="entry name" value="HLH, helix-loop-helix DNA-binding domain"/>
    <property type="match status" value="1"/>
</dbReference>
<accession>A0A7M3UQI1</accession>
<dbReference type="InterPro" id="IPR045843">
    <property type="entry name" value="IND-like"/>
</dbReference>
<evidence type="ECO:0000259" key="6">
    <source>
        <dbReference type="PROSITE" id="PS50888"/>
    </source>
</evidence>
<dbReference type="GO" id="GO:0046983">
    <property type="term" value="F:protein dimerization activity"/>
    <property type="evidence" value="ECO:0007669"/>
    <property type="project" value="InterPro"/>
</dbReference>
<name>A0A7M3UQI1_9ASPA</name>
<keyword evidence="4" id="KW-0804">Transcription</keyword>
<dbReference type="GO" id="GO:0000978">
    <property type="term" value="F:RNA polymerase II cis-regulatory region sequence-specific DNA binding"/>
    <property type="evidence" value="ECO:0007669"/>
    <property type="project" value="TreeGrafter"/>
</dbReference>
<organism evidence="7">
    <name type="scientific">Dracaena cambodiana</name>
    <dbReference type="NCBI Taxonomy" id="580341"/>
    <lineage>
        <taxon>Eukaryota</taxon>
        <taxon>Viridiplantae</taxon>
        <taxon>Streptophyta</taxon>
        <taxon>Embryophyta</taxon>
        <taxon>Tracheophyta</taxon>
        <taxon>Spermatophyta</taxon>
        <taxon>Magnoliopsida</taxon>
        <taxon>Liliopsida</taxon>
        <taxon>Asparagales</taxon>
        <taxon>Asparagaceae</taxon>
        <taxon>Nolinoideae</taxon>
        <taxon>Dracaena</taxon>
    </lineage>
</organism>
<sequence length="225" mass="24108">MMMAWMERGEVGEEVERPMAMELLDSELVYFSEDYKKFTSLESCSLITSGCSTCSAAAAITSSQSCTATPEEVSNYRRSSSSKKQRTGRSASLGTIKVRKDKLGDKILALQQLVSPFCKSDTASVLHEALGYIRFLHDQIQVLSSPYLLQRLPTATAACRLQGGGSEDQWSGGGGGGAVSDLRSRGLCLVSIACTTAEVTNDSGADFWCCACAATEYSTAQSTKN</sequence>
<dbReference type="PANTHER" id="PTHR16223:SF380">
    <property type="entry name" value="HELIX-LOOP-HELIX DNA-BINDING DOMAIN CONTAINING PROTEIN, EXPRESSED"/>
    <property type="match status" value="1"/>
</dbReference>
<dbReference type="EMBL" id="MN883631">
    <property type="protein sequence ID" value="QOJ43684.1"/>
    <property type="molecule type" value="mRNA"/>
</dbReference>
<dbReference type="AlphaFoldDB" id="A0A7M3UQI1"/>
<gene>
    <name evidence="7" type="primary">bHLH23</name>
</gene>
<dbReference type="InterPro" id="IPR045239">
    <property type="entry name" value="bHLH95_bHLH"/>
</dbReference>
<dbReference type="CDD" id="cd11393">
    <property type="entry name" value="bHLH_AtbHLH_like"/>
    <property type="match status" value="1"/>
</dbReference>
<dbReference type="Gene3D" id="4.10.280.10">
    <property type="entry name" value="Helix-loop-helix DNA-binding domain"/>
    <property type="match status" value="1"/>
</dbReference>
<dbReference type="PROSITE" id="PS50888">
    <property type="entry name" value="BHLH"/>
    <property type="match status" value="1"/>
</dbReference>
<evidence type="ECO:0000256" key="5">
    <source>
        <dbReference type="ARBA" id="ARBA00023242"/>
    </source>
</evidence>
<comment type="subcellular location">
    <subcellularLocation>
        <location evidence="1">Nucleus</location>
    </subcellularLocation>
</comment>
<keyword evidence="3" id="KW-0805">Transcription regulation</keyword>
<keyword evidence="5" id="KW-0539">Nucleus</keyword>
<evidence type="ECO:0000256" key="4">
    <source>
        <dbReference type="ARBA" id="ARBA00023163"/>
    </source>
</evidence>
<dbReference type="InterPro" id="IPR011598">
    <property type="entry name" value="bHLH_dom"/>
</dbReference>
<proteinExistence type="evidence at transcript level"/>
<feature type="domain" description="BHLH" evidence="6">
    <location>
        <begin position="87"/>
        <end position="136"/>
    </location>
</feature>